<organism evidence="3 4">
    <name type="scientific">Trematosphaeria pertusa</name>
    <dbReference type="NCBI Taxonomy" id="390896"/>
    <lineage>
        <taxon>Eukaryota</taxon>
        <taxon>Fungi</taxon>
        <taxon>Dikarya</taxon>
        <taxon>Ascomycota</taxon>
        <taxon>Pezizomycotina</taxon>
        <taxon>Dothideomycetes</taxon>
        <taxon>Pleosporomycetidae</taxon>
        <taxon>Pleosporales</taxon>
        <taxon>Massarineae</taxon>
        <taxon>Trematosphaeriaceae</taxon>
        <taxon>Trematosphaeria</taxon>
    </lineage>
</organism>
<reference evidence="3" key="1">
    <citation type="journal article" date="2020" name="Stud. Mycol.">
        <title>101 Dothideomycetes genomes: a test case for predicting lifestyles and emergence of pathogens.</title>
        <authorList>
            <person name="Haridas S."/>
            <person name="Albert R."/>
            <person name="Binder M."/>
            <person name="Bloem J."/>
            <person name="Labutti K."/>
            <person name="Salamov A."/>
            <person name="Andreopoulos B."/>
            <person name="Baker S."/>
            <person name="Barry K."/>
            <person name="Bills G."/>
            <person name="Bluhm B."/>
            <person name="Cannon C."/>
            <person name="Castanera R."/>
            <person name="Culley D."/>
            <person name="Daum C."/>
            <person name="Ezra D."/>
            <person name="Gonzalez J."/>
            <person name="Henrissat B."/>
            <person name="Kuo A."/>
            <person name="Liang C."/>
            <person name="Lipzen A."/>
            <person name="Lutzoni F."/>
            <person name="Magnuson J."/>
            <person name="Mondo S."/>
            <person name="Nolan M."/>
            <person name="Ohm R."/>
            <person name="Pangilinan J."/>
            <person name="Park H.-J."/>
            <person name="Ramirez L."/>
            <person name="Alfaro M."/>
            <person name="Sun H."/>
            <person name="Tritt A."/>
            <person name="Yoshinaga Y."/>
            <person name="Zwiers L.-H."/>
            <person name="Turgeon B."/>
            <person name="Goodwin S."/>
            <person name="Spatafora J."/>
            <person name="Crous P."/>
            <person name="Grigoriev I."/>
        </authorList>
    </citation>
    <scope>NUCLEOTIDE SEQUENCE</scope>
    <source>
        <strain evidence="3">CBS 122368</strain>
    </source>
</reference>
<keyword evidence="2" id="KW-0472">Membrane</keyword>
<dbReference type="Proteomes" id="UP000800094">
    <property type="component" value="Unassembled WGS sequence"/>
</dbReference>
<dbReference type="InterPro" id="IPR021514">
    <property type="entry name" value="DUF3176"/>
</dbReference>
<name>A0A6A6IBS0_9PLEO</name>
<evidence type="ECO:0000313" key="4">
    <source>
        <dbReference type="Proteomes" id="UP000800094"/>
    </source>
</evidence>
<dbReference type="PANTHER" id="PTHR35394">
    <property type="entry name" value="DUF3176 DOMAIN-CONTAINING PROTEIN"/>
    <property type="match status" value="1"/>
</dbReference>
<feature type="transmembrane region" description="Helical" evidence="2">
    <location>
        <begin position="562"/>
        <end position="581"/>
    </location>
</feature>
<evidence type="ECO:0008006" key="5">
    <source>
        <dbReference type="Google" id="ProtNLM"/>
    </source>
</evidence>
<feature type="compositionally biased region" description="Polar residues" evidence="1">
    <location>
        <begin position="648"/>
        <end position="668"/>
    </location>
</feature>
<proteinExistence type="predicted"/>
<evidence type="ECO:0000256" key="1">
    <source>
        <dbReference type="SAM" id="MobiDB-lite"/>
    </source>
</evidence>
<dbReference type="OrthoDB" id="5376804at2759"/>
<dbReference type="Pfam" id="PF11374">
    <property type="entry name" value="DUF3176"/>
    <property type="match status" value="1"/>
</dbReference>
<gene>
    <name evidence="3" type="ORF">BU26DRAFT_428431</name>
</gene>
<keyword evidence="4" id="KW-1185">Reference proteome</keyword>
<feature type="transmembrane region" description="Helical" evidence="2">
    <location>
        <begin position="161"/>
        <end position="179"/>
    </location>
</feature>
<dbReference type="GeneID" id="54577116"/>
<sequence length="668" mass="74051">MSTRARVAKDPSTHLEALQEDEAPPSYPASQQEKSKLDIPQRLERRLARLNTSDNLFKRWAVEGISWTVSAISMGAIIAILVYIKDQRLSKWPLGLTAITVLSKLAAATLIIPTSEAIGQLKWNWFHGTSKEMFDFEIFDKASRGPWGSVMLLLRTKGRSLAALGAILTLLMLAIDTFFQQVVDLPERWILQGPSSITRVVWYQPRLTNLYRAGVNMVQDDQDLLPITQQFFYDNGTHPIASGNGSRADVPTSCPTSNCTWPPYQTLGICSACEDVSSILTHACLASTIDWTANLTGTGTESTYPNGTMCGYFINATSDHLVFMSGYNTDSNVLYAGEALLMRALPLVTNPDKRPLFGGSIHFKNIRNPISDFIIVSAPGGPESVYRNETPVAKECVVSWCVKTLKSSYFWGSYEEEVIDTFLNTTALGAPFPWVTSLYESPELHGTDITYLENVTIDVSSLHYGTSNESHSHVISLFDDFLPSFTTVANTSAEQLTRFRFYSAKNFRRILDVNPWLPPNNITHHMERLATAMTNVIRSSTSSNKEVFGDAYGIEVYVKVQWAWLAFPLALLLLSAIFLVATMVKSARDRGEVGVWKTSAMPTLIYSLPKDLQGTFSSNTSTWTTAGRAGAQKTRIKLLPSKGWRVSGHQSAPTTPVLRTNQAPPAWI</sequence>
<feature type="transmembrane region" description="Helical" evidence="2">
    <location>
        <begin position="64"/>
        <end position="84"/>
    </location>
</feature>
<evidence type="ECO:0000256" key="2">
    <source>
        <dbReference type="SAM" id="Phobius"/>
    </source>
</evidence>
<dbReference type="RefSeq" id="XP_033683019.1">
    <property type="nucleotide sequence ID" value="XM_033823786.1"/>
</dbReference>
<dbReference type="AlphaFoldDB" id="A0A6A6IBS0"/>
<feature type="region of interest" description="Disordered" evidence="1">
    <location>
        <begin position="644"/>
        <end position="668"/>
    </location>
</feature>
<protein>
    <recommendedName>
        <fullName evidence="5">DUF3176 domain containing protein</fullName>
    </recommendedName>
</protein>
<keyword evidence="2" id="KW-0812">Transmembrane</keyword>
<feature type="region of interest" description="Disordered" evidence="1">
    <location>
        <begin position="1"/>
        <end position="37"/>
    </location>
</feature>
<dbReference type="PANTHER" id="PTHR35394:SF5">
    <property type="entry name" value="DUF3176 DOMAIN-CONTAINING PROTEIN"/>
    <property type="match status" value="1"/>
</dbReference>
<keyword evidence="2" id="KW-1133">Transmembrane helix</keyword>
<evidence type="ECO:0000313" key="3">
    <source>
        <dbReference type="EMBL" id="KAF2248015.1"/>
    </source>
</evidence>
<accession>A0A6A6IBS0</accession>
<dbReference type="EMBL" id="ML987196">
    <property type="protein sequence ID" value="KAF2248015.1"/>
    <property type="molecule type" value="Genomic_DNA"/>
</dbReference>